<evidence type="ECO:0000256" key="8">
    <source>
        <dbReference type="ARBA" id="ARBA00022989"/>
    </source>
</evidence>
<dbReference type="AlphaFoldDB" id="A0A835ZGJ3"/>
<evidence type="ECO:0000256" key="11">
    <source>
        <dbReference type="ARBA" id="ARBA00023160"/>
    </source>
</evidence>
<comment type="catalytic activity">
    <reaction evidence="13">
        <text>a very-long-chain (3R)-3-hydroxyacyl-CoA = a very-long-chain (2E)-enoyl-CoA + H2O</text>
        <dbReference type="Rhea" id="RHEA:45812"/>
        <dbReference type="ChEBI" id="CHEBI:15377"/>
        <dbReference type="ChEBI" id="CHEBI:83728"/>
        <dbReference type="ChEBI" id="CHEBI:85440"/>
        <dbReference type="EC" id="4.2.1.134"/>
    </reaction>
</comment>
<evidence type="ECO:0000256" key="14">
    <source>
        <dbReference type="SAM" id="Phobius"/>
    </source>
</evidence>
<proteinExistence type="inferred from homology"/>
<dbReference type="GO" id="GO:0102158">
    <property type="term" value="F:very-long-chain (3R)-3-hydroxyacyl-CoA dehydratase activity"/>
    <property type="evidence" value="ECO:0007669"/>
    <property type="project" value="UniProtKB-EC"/>
</dbReference>
<evidence type="ECO:0000256" key="2">
    <source>
        <dbReference type="ARBA" id="ARBA00005194"/>
    </source>
</evidence>
<dbReference type="GO" id="GO:0042761">
    <property type="term" value="P:very long-chain fatty acid biosynthetic process"/>
    <property type="evidence" value="ECO:0007669"/>
    <property type="project" value="TreeGrafter"/>
</dbReference>
<dbReference type="EC" id="4.2.1.134" evidence="4"/>
<protein>
    <recommendedName>
        <fullName evidence="4">very-long-chain (3R)-3-hydroxyacyl-CoA dehydratase</fullName>
        <ecNumber evidence="4">4.2.1.134</ecNumber>
    </recommendedName>
</protein>
<accession>A0A835ZGJ3</accession>
<keyword evidence="9" id="KW-0443">Lipid metabolism</keyword>
<comment type="subcellular location">
    <subcellularLocation>
        <location evidence="1">Membrane</location>
        <topology evidence="1">Multi-pass membrane protein</topology>
    </subcellularLocation>
</comment>
<evidence type="ECO:0000256" key="7">
    <source>
        <dbReference type="ARBA" id="ARBA00022832"/>
    </source>
</evidence>
<dbReference type="PANTHER" id="PTHR11035">
    <property type="entry name" value="VERY-LONG-CHAIN (3R)-3-HYDROXYACYL-COA DEHYDRATASE"/>
    <property type="match status" value="1"/>
</dbReference>
<feature type="transmembrane region" description="Helical" evidence="14">
    <location>
        <begin position="166"/>
        <end position="188"/>
    </location>
</feature>
<dbReference type="GO" id="GO:0030497">
    <property type="term" value="P:fatty acid elongation"/>
    <property type="evidence" value="ECO:0007669"/>
    <property type="project" value="TreeGrafter"/>
</dbReference>
<keyword evidence="5" id="KW-0444">Lipid biosynthesis</keyword>
<evidence type="ECO:0000256" key="1">
    <source>
        <dbReference type="ARBA" id="ARBA00004141"/>
    </source>
</evidence>
<dbReference type="InterPro" id="IPR007482">
    <property type="entry name" value="Tyr_Pase-like_PTPLA"/>
</dbReference>
<name>A0A835ZGJ3_9STRA</name>
<evidence type="ECO:0000256" key="4">
    <source>
        <dbReference type="ARBA" id="ARBA00013122"/>
    </source>
</evidence>
<keyword evidence="12" id="KW-0456">Lyase</keyword>
<keyword evidence="16" id="KW-1185">Reference proteome</keyword>
<dbReference type="OrthoDB" id="46988at2759"/>
<keyword evidence="7" id="KW-0276">Fatty acid metabolism</keyword>
<dbReference type="Proteomes" id="UP000664859">
    <property type="component" value="Unassembled WGS sequence"/>
</dbReference>
<evidence type="ECO:0000313" key="15">
    <source>
        <dbReference type="EMBL" id="KAG5191767.1"/>
    </source>
</evidence>
<organism evidence="15 16">
    <name type="scientific">Tribonema minus</name>
    <dbReference type="NCBI Taxonomy" id="303371"/>
    <lineage>
        <taxon>Eukaryota</taxon>
        <taxon>Sar</taxon>
        <taxon>Stramenopiles</taxon>
        <taxon>Ochrophyta</taxon>
        <taxon>PX clade</taxon>
        <taxon>Xanthophyceae</taxon>
        <taxon>Tribonematales</taxon>
        <taxon>Tribonemataceae</taxon>
        <taxon>Tribonema</taxon>
    </lineage>
</organism>
<evidence type="ECO:0000256" key="9">
    <source>
        <dbReference type="ARBA" id="ARBA00023098"/>
    </source>
</evidence>
<dbReference type="UniPathway" id="UPA00094"/>
<comment type="caution">
    <text evidence="15">The sequence shown here is derived from an EMBL/GenBank/DDBJ whole genome shotgun (WGS) entry which is preliminary data.</text>
</comment>
<gene>
    <name evidence="15" type="ORF">JKP88DRAFT_230705</name>
</gene>
<evidence type="ECO:0000256" key="12">
    <source>
        <dbReference type="ARBA" id="ARBA00023239"/>
    </source>
</evidence>
<evidence type="ECO:0000256" key="10">
    <source>
        <dbReference type="ARBA" id="ARBA00023136"/>
    </source>
</evidence>
<comment type="similarity">
    <text evidence="3">Belongs to the very long-chain fatty acids dehydratase HACD family.</text>
</comment>
<keyword evidence="10 14" id="KW-0472">Membrane</keyword>
<keyword evidence="6 14" id="KW-0812">Transmembrane</keyword>
<comment type="pathway">
    <text evidence="2">Lipid metabolism; fatty acid biosynthesis.</text>
</comment>
<keyword evidence="8 14" id="KW-1133">Transmembrane helix</keyword>
<dbReference type="GO" id="GO:0030148">
    <property type="term" value="P:sphingolipid biosynthetic process"/>
    <property type="evidence" value="ECO:0007669"/>
    <property type="project" value="TreeGrafter"/>
</dbReference>
<evidence type="ECO:0000256" key="3">
    <source>
        <dbReference type="ARBA" id="ARBA00007811"/>
    </source>
</evidence>
<evidence type="ECO:0000256" key="5">
    <source>
        <dbReference type="ARBA" id="ARBA00022516"/>
    </source>
</evidence>
<dbReference type="EMBL" id="JAFCMP010000014">
    <property type="protein sequence ID" value="KAG5191767.1"/>
    <property type="molecule type" value="Genomic_DNA"/>
</dbReference>
<dbReference type="Pfam" id="PF04387">
    <property type="entry name" value="PTPLA"/>
    <property type="match status" value="1"/>
</dbReference>
<dbReference type="PANTHER" id="PTHR11035:SF3">
    <property type="entry name" value="VERY-LONG-CHAIN (3R)-3-HYDROXYACYL-COA DEHYDRATASE"/>
    <property type="match status" value="1"/>
</dbReference>
<evidence type="ECO:0000256" key="6">
    <source>
        <dbReference type="ARBA" id="ARBA00022692"/>
    </source>
</evidence>
<keyword evidence="11" id="KW-0275">Fatty acid biosynthesis</keyword>
<feature type="transmembrane region" description="Helical" evidence="14">
    <location>
        <begin position="132"/>
        <end position="154"/>
    </location>
</feature>
<evidence type="ECO:0000256" key="13">
    <source>
        <dbReference type="ARBA" id="ARBA00036671"/>
    </source>
</evidence>
<sequence length="217" mass="24102">MGFGSAYLGAYNLACAGGWAFALVLFAKAQYEGASWRETWNSMSTTVMAVQTVAVMEILHSLVGLVPSPWMTTLLQVSSRLVVAWGFLYSCEASQDHYAMALTTVSWALVEVPRYLFYVFNIMGNVPYPLFWLRYSLFAVLYPSGITGEIMTIVNGFDCLKALKPVPLAGGISISMYHMALLVLATYVPGAPFMYSHMVTTRRKQFKRRKAASKKAE</sequence>
<evidence type="ECO:0000313" key="16">
    <source>
        <dbReference type="Proteomes" id="UP000664859"/>
    </source>
</evidence>
<reference evidence="15" key="1">
    <citation type="submission" date="2021-02" db="EMBL/GenBank/DDBJ databases">
        <title>First Annotated Genome of the Yellow-green Alga Tribonema minus.</title>
        <authorList>
            <person name="Mahan K.M."/>
        </authorList>
    </citation>
    <scope>NUCLEOTIDE SEQUENCE</scope>
    <source>
        <strain evidence="15">UTEX B ZZ1240</strain>
    </source>
</reference>
<feature type="transmembrane region" description="Helical" evidence="14">
    <location>
        <begin position="6"/>
        <end position="26"/>
    </location>
</feature>
<dbReference type="GO" id="GO:0005789">
    <property type="term" value="C:endoplasmic reticulum membrane"/>
    <property type="evidence" value="ECO:0007669"/>
    <property type="project" value="TreeGrafter"/>
</dbReference>